<sequence length="389" mass="44586">MPEMNGQPLLSYIVLSYNYEEYIGTTLRSILEQTVQDFEIVVVDDCSRDRSVEVVRSFNDPRIRLIVNEHNLGGAGSYNRAVEAARGTWLVNLDADDWIAPNKAEIQLRAAQKDPRLDIIGTHVKILDHEGKPHPDAPSLEGGINQPHDLNLVQNWVGMNWLCRSSSMVRREAHLRIGLDDPAMVRAPDYELWTRALRMGCKFAVVPQQLTFMRLHKRGVTHADPLGQFLELSYAMMRNLVPLAEARALHPTVESIIAWVARHGELCKLEPRHAYRLLGIVLATPEFPDFTAFRSEVLSDEPDNVLVRAGRRALTTYREGSPGFAYATKLERDIGEFIHARNYWQAQAEHWERVYHMRRTRYTPRRIAAALLRRAKIAPELLRKLDGYR</sequence>
<organism evidence="2 3">
    <name type="scientific">Cupriavidus phytorum</name>
    <dbReference type="NCBI Taxonomy" id="3024399"/>
    <lineage>
        <taxon>Bacteria</taxon>
        <taxon>Pseudomonadati</taxon>
        <taxon>Pseudomonadota</taxon>
        <taxon>Betaproteobacteria</taxon>
        <taxon>Burkholderiales</taxon>
        <taxon>Burkholderiaceae</taxon>
        <taxon>Cupriavidus</taxon>
    </lineage>
</organism>
<dbReference type="Pfam" id="PF00535">
    <property type="entry name" value="Glycos_transf_2"/>
    <property type="match status" value="1"/>
</dbReference>
<dbReference type="PANTHER" id="PTHR22916:SF3">
    <property type="entry name" value="UDP-GLCNAC:BETAGAL BETA-1,3-N-ACETYLGLUCOSAMINYLTRANSFERASE-LIKE PROTEIN 1"/>
    <property type="match status" value="1"/>
</dbReference>
<feature type="domain" description="Glycosyltransferase 2-like" evidence="1">
    <location>
        <begin position="11"/>
        <end position="169"/>
    </location>
</feature>
<dbReference type="Proteomes" id="UP000249638">
    <property type="component" value="Unassembled WGS sequence"/>
</dbReference>
<gene>
    <name evidence="2" type="ORF">C7416_104400</name>
</gene>
<dbReference type="InterPro" id="IPR001173">
    <property type="entry name" value="Glyco_trans_2-like"/>
</dbReference>
<comment type="caution">
    <text evidence="2">The sequence shown here is derived from an EMBL/GenBank/DDBJ whole genome shotgun (WGS) entry which is preliminary data.</text>
</comment>
<dbReference type="SUPFAM" id="SSF53448">
    <property type="entry name" value="Nucleotide-diphospho-sugar transferases"/>
    <property type="match status" value="1"/>
</dbReference>
<protein>
    <submittedName>
        <fullName evidence="2">GT2 family glycosyltransferase</fullName>
    </submittedName>
</protein>
<reference evidence="2" key="1">
    <citation type="submission" date="2018-06" db="EMBL/GenBank/DDBJ databases">
        <title>Genomic Encyclopedia of Type Strains, Phase IV (KMG-V): Genome sequencing to study the core and pangenomes of soil and plant-associated prokaryotes.</title>
        <authorList>
            <person name="Whitman W."/>
        </authorList>
    </citation>
    <scope>NUCLEOTIDE SEQUENCE [LARGE SCALE GENOMIC DNA]</scope>
    <source>
        <strain evidence="2">MLR2-44</strain>
    </source>
</reference>
<dbReference type="InterPro" id="IPR029044">
    <property type="entry name" value="Nucleotide-diphossugar_trans"/>
</dbReference>
<dbReference type="GO" id="GO:0016758">
    <property type="term" value="F:hexosyltransferase activity"/>
    <property type="evidence" value="ECO:0007669"/>
    <property type="project" value="UniProtKB-ARBA"/>
</dbReference>
<dbReference type="EMBL" id="QKZN01000004">
    <property type="protein sequence ID" value="PZX29396.1"/>
    <property type="molecule type" value="Genomic_DNA"/>
</dbReference>
<name>A0A2W7P263_9BURK</name>
<dbReference type="CDD" id="cd00761">
    <property type="entry name" value="Glyco_tranf_GTA_type"/>
    <property type="match status" value="1"/>
</dbReference>
<evidence type="ECO:0000259" key="1">
    <source>
        <dbReference type="Pfam" id="PF00535"/>
    </source>
</evidence>
<evidence type="ECO:0000313" key="3">
    <source>
        <dbReference type="Proteomes" id="UP000249638"/>
    </source>
</evidence>
<accession>A0A2W7P263</accession>
<dbReference type="PANTHER" id="PTHR22916">
    <property type="entry name" value="GLYCOSYLTRANSFERASE"/>
    <property type="match status" value="1"/>
</dbReference>
<proteinExistence type="predicted"/>
<dbReference type="AlphaFoldDB" id="A0A2W7P263"/>
<dbReference type="Gene3D" id="3.90.550.10">
    <property type="entry name" value="Spore Coat Polysaccharide Biosynthesis Protein SpsA, Chain A"/>
    <property type="match status" value="1"/>
</dbReference>
<keyword evidence="3" id="KW-1185">Reference proteome</keyword>
<evidence type="ECO:0000313" key="2">
    <source>
        <dbReference type="EMBL" id="PZX29396.1"/>
    </source>
</evidence>